<dbReference type="InterPro" id="IPR038603">
    <property type="entry name" value="Znf_FCS_sf"/>
</dbReference>
<feature type="region of interest" description="Disordered" evidence="8">
    <location>
        <begin position="1"/>
        <end position="103"/>
    </location>
</feature>
<evidence type="ECO:0000256" key="3">
    <source>
        <dbReference type="ARBA" id="ARBA00022771"/>
    </source>
</evidence>
<dbReference type="CDD" id="cd09577">
    <property type="entry name" value="SAM_Ph1_2_3"/>
    <property type="match status" value="1"/>
</dbReference>
<feature type="compositionally biased region" description="Basic and acidic residues" evidence="8">
    <location>
        <begin position="782"/>
        <end position="792"/>
    </location>
</feature>
<organism evidence="11 12">
    <name type="scientific">Cryptotermes secundus</name>
    <dbReference type="NCBI Taxonomy" id="105785"/>
    <lineage>
        <taxon>Eukaryota</taxon>
        <taxon>Metazoa</taxon>
        <taxon>Ecdysozoa</taxon>
        <taxon>Arthropoda</taxon>
        <taxon>Hexapoda</taxon>
        <taxon>Insecta</taxon>
        <taxon>Pterygota</taxon>
        <taxon>Neoptera</taxon>
        <taxon>Polyneoptera</taxon>
        <taxon>Dictyoptera</taxon>
        <taxon>Blattodea</taxon>
        <taxon>Blattoidea</taxon>
        <taxon>Termitoidae</taxon>
        <taxon>Kalotermitidae</taxon>
        <taxon>Cryptotermitinae</taxon>
        <taxon>Cryptotermes</taxon>
    </lineage>
</organism>
<dbReference type="GO" id="GO:0045892">
    <property type="term" value="P:negative regulation of DNA-templated transcription"/>
    <property type="evidence" value="ECO:0007669"/>
    <property type="project" value="TreeGrafter"/>
</dbReference>
<evidence type="ECO:0000259" key="10">
    <source>
        <dbReference type="PROSITE" id="PS51024"/>
    </source>
</evidence>
<proteinExistence type="predicted"/>
<dbReference type="InParanoid" id="A0A2J7QGB6"/>
<sequence length="1166" mass="124186">MSDNKQQQPQLQPQPPPPQPQQQTAAVLDQNGQQVQVQVQMTQQQAHDGAGAAPQQQPAQPQAPPGATGPPQHAVQQQQQQQQQQQVAVHQQQPGTPSGVTVVSSGVGAQCVQVPTSSIQMQQQQQQAQQSVAATMQTQPVIAPAPMPSQSGTTTITTMSTLHQPLQHPMPPPTPQPLAQHPGVPHSAQMQQVSEWGHGRVQVIQQPLQNPTYLQQLYNTQGQLLMPSNLQLHATGMNPPSIHVITAGKPFQPNQLPPQMITTQKSVLQGQAASFPGYATIPTTTNQTLVISQLGVISNQPNILPAHSASTGAAKPTDMQKYTTCGGGRTVQQSSQPVQFSPWQFAGTSLPQGITWATAAPGGIQSPTALLTAPNPIFIRGQQDGTGMFIQSPPPQIQSHNPTLATPTAMPGVQQMTGKPRQTMEMPTNIQPKAAVPRALSSILPSMTGSPIRPASSVSTQTGGSTQMNATSTQVQTQKAQTKVRTKLAVNRTSPAPGAATQKADAANQTKPQAISPASQAQQMAGTKMILTSTGTAVSVGTTTTVAAGSPVSAEKSQQTVVPQNNKGIQQQQVALQQQPQQQIQQQQINIQQQIQQQPQLQHFQQQPQSQTQAQSQQQQQQASQQQLQQAQQQTPQKPVVGMTTVQAQTVHVPGPPVAQQQIAQQTATAAAAVAASVQQMGSTPPPERPVMPVVSLAPAPSPLPLQTTLPIPPNIQQCSPLASTVASQNMIVTSAVPQIQTVSPQQQPSQTQSQSQLQTQVQLTALSAPAAPVGSMGTQTVRDDAVSKAMEEQTTQGSAVTVSTPSQATPMETQEIADVDGSQVTGNGAIQIKEEKVVNGCVETSVTTNVMENGVVAEEVRTERERDKNPPKAMVKPQVLTHVIEGFVIQEASEPFAVNRSSLLNDLVQAAKPNNQQLSDKENQQIGGDDEPPKKKHSSDLLLVPLPPGPKGELEKCEFCGKVDLRSKFKKSKRFCSMSCAKRYNVGCSKRLGMFKPNSNQSAEGQTKKGTVSDMKEQWQKPVANKNQDWANGQPEGATGATDDNTDTNDSAASGPESSLSPSEAPDVPSVDMEDSSASESVTPATQPTQRVNPLKWTVSDVCEFIRTLPGCSDYVEDFAIQEIDGQALMLLKEDHLMTAMSMKLGPALKICAKIDTMRCDVKEK</sequence>
<dbReference type="Gene3D" id="1.10.150.50">
    <property type="entry name" value="Transcription Factor, Ets-1"/>
    <property type="match status" value="1"/>
</dbReference>
<feature type="compositionally biased region" description="Polar residues" evidence="8">
    <location>
        <begin position="998"/>
        <end position="1011"/>
    </location>
</feature>
<keyword evidence="2" id="KW-0479">Metal-binding</keyword>
<feature type="compositionally biased region" description="Low complexity" evidence="8">
    <location>
        <begin position="1"/>
        <end position="11"/>
    </location>
</feature>
<accession>A0A2J7QGB6</accession>
<keyword evidence="5" id="KW-0238">DNA-binding</keyword>
<dbReference type="InterPro" id="IPR001660">
    <property type="entry name" value="SAM"/>
</dbReference>
<evidence type="ECO:0000313" key="12">
    <source>
        <dbReference type="Proteomes" id="UP000235965"/>
    </source>
</evidence>
<evidence type="ECO:0000256" key="4">
    <source>
        <dbReference type="ARBA" id="ARBA00022833"/>
    </source>
</evidence>
<keyword evidence="4" id="KW-0862">Zinc</keyword>
<dbReference type="InterPro" id="IPR050548">
    <property type="entry name" value="PcG_chromatin_remod_factors"/>
</dbReference>
<feature type="compositionally biased region" description="Low complexity" evidence="8">
    <location>
        <begin position="69"/>
        <end position="103"/>
    </location>
</feature>
<keyword evidence="3 7" id="KW-0863">Zinc-finger</keyword>
<dbReference type="GO" id="GO:0008270">
    <property type="term" value="F:zinc ion binding"/>
    <property type="evidence" value="ECO:0007669"/>
    <property type="project" value="UniProtKB-KW"/>
</dbReference>
<evidence type="ECO:0000256" key="8">
    <source>
        <dbReference type="SAM" id="MobiDB-lite"/>
    </source>
</evidence>
<dbReference type="GO" id="GO:0035102">
    <property type="term" value="C:PRC1 complex"/>
    <property type="evidence" value="ECO:0007669"/>
    <property type="project" value="TreeGrafter"/>
</dbReference>
<keyword evidence="6" id="KW-0539">Nucleus</keyword>
<dbReference type="SUPFAM" id="SSF47769">
    <property type="entry name" value="SAM/Pointed domain"/>
    <property type="match status" value="1"/>
</dbReference>
<dbReference type="STRING" id="105785.A0A2J7QGB6"/>
<evidence type="ECO:0000256" key="5">
    <source>
        <dbReference type="ARBA" id="ARBA00023125"/>
    </source>
</evidence>
<name>A0A2J7QGB6_9NEOP</name>
<feature type="region of interest" description="Disordered" evidence="8">
    <location>
        <begin position="772"/>
        <end position="807"/>
    </location>
</feature>
<feature type="compositionally biased region" description="Polar residues" evidence="8">
    <location>
        <begin position="1079"/>
        <end position="1091"/>
    </location>
</feature>
<feature type="compositionally biased region" description="Low complexity" evidence="8">
    <location>
        <begin position="456"/>
        <end position="483"/>
    </location>
</feature>
<dbReference type="FunCoup" id="A0A2J7QGB6">
    <property type="interactions" value="62"/>
</dbReference>
<dbReference type="SMART" id="SM00454">
    <property type="entry name" value="SAM"/>
    <property type="match status" value="1"/>
</dbReference>
<dbReference type="PROSITE" id="PS51024">
    <property type="entry name" value="ZF_FCS"/>
    <property type="match status" value="1"/>
</dbReference>
<dbReference type="PANTHER" id="PTHR12247">
    <property type="entry name" value="POLYCOMB GROUP PROTEIN"/>
    <property type="match status" value="1"/>
</dbReference>
<evidence type="ECO:0008006" key="13">
    <source>
        <dbReference type="Google" id="ProtNLM"/>
    </source>
</evidence>
<dbReference type="Gene3D" id="3.30.60.160">
    <property type="match status" value="1"/>
</dbReference>
<feature type="region of interest" description="Disordered" evidence="8">
    <location>
        <begin position="447"/>
        <end position="521"/>
    </location>
</feature>
<dbReference type="InterPro" id="IPR012313">
    <property type="entry name" value="Znf_FCS"/>
</dbReference>
<dbReference type="PROSITE" id="PS50105">
    <property type="entry name" value="SAM_DOMAIN"/>
    <property type="match status" value="1"/>
</dbReference>
<feature type="region of interest" description="Disordered" evidence="8">
    <location>
        <begin position="914"/>
        <end position="948"/>
    </location>
</feature>
<dbReference type="GO" id="GO:0003677">
    <property type="term" value="F:DNA binding"/>
    <property type="evidence" value="ECO:0007669"/>
    <property type="project" value="UniProtKB-KW"/>
</dbReference>
<evidence type="ECO:0000256" key="7">
    <source>
        <dbReference type="PROSITE-ProRule" id="PRU00367"/>
    </source>
</evidence>
<dbReference type="GO" id="GO:0003682">
    <property type="term" value="F:chromatin binding"/>
    <property type="evidence" value="ECO:0007669"/>
    <property type="project" value="TreeGrafter"/>
</dbReference>
<feature type="domain" description="SAM" evidence="9">
    <location>
        <begin position="1098"/>
        <end position="1162"/>
    </location>
</feature>
<dbReference type="PANTHER" id="PTHR12247:SF138">
    <property type="entry name" value="POLYHOMEOTIC DISTAL, ISOFORM A-RELATED"/>
    <property type="match status" value="1"/>
</dbReference>
<evidence type="ECO:0000313" key="11">
    <source>
        <dbReference type="EMBL" id="PNF27583.1"/>
    </source>
</evidence>
<evidence type="ECO:0000256" key="1">
    <source>
        <dbReference type="ARBA" id="ARBA00004123"/>
    </source>
</evidence>
<feature type="region of interest" description="Disordered" evidence="8">
    <location>
        <begin position="163"/>
        <end position="193"/>
    </location>
</feature>
<feature type="compositionally biased region" description="Low complexity" evidence="8">
    <location>
        <begin position="1038"/>
        <end position="1055"/>
    </location>
</feature>
<dbReference type="AlphaFoldDB" id="A0A2J7QGB6"/>
<evidence type="ECO:0000256" key="2">
    <source>
        <dbReference type="ARBA" id="ARBA00022723"/>
    </source>
</evidence>
<comment type="caution">
    <text evidence="11">The sequence shown here is derived from an EMBL/GenBank/DDBJ whole genome shotgun (WGS) entry which is preliminary data.</text>
</comment>
<dbReference type="GO" id="GO:0042393">
    <property type="term" value="F:histone binding"/>
    <property type="evidence" value="ECO:0007669"/>
    <property type="project" value="TreeGrafter"/>
</dbReference>
<protein>
    <recommendedName>
        <fullName evidence="13">Polyhomeotic-proximal chromatin protein-like</fullName>
    </recommendedName>
</protein>
<dbReference type="Pfam" id="PF21319">
    <property type="entry name" value="zf-FCS_1"/>
    <property type="match status" value="1"/>
</dbReference>
<keyword evidence="12" id="KW-1185">Reference proteome</keyword>
<evidence type="ECO:0000259" key="9">
    <source>
        <dbReference type="PROSITE" id="PS50105"/>
    </source>
</evidence>
<reference evidence="11 12" key="1">
    <citation type="submission" date="2017-12" db="EMBL/GenBank/DDBJ databases">
        <title>Hemimetabolous genomes reveal molecular basis of termite eusociality.</title>
        <authorList>
            <person name="Harrison M.C."/>
            <person name="Jongepier E."/>
            <person name="Robertson H.M."/>
            <person name="Arning N."/>
            <person name="Bitard-Feildel T."/>
            <person name="Chao H."/>
            <person name="Childers C.P."/>
            <person name="Dinh H."/>
            <person name="Doddapaneni H."/>
            <person name="Dugan S."/>
            <person name="Gowin J."/>
            <person name="Greiner C."/>
            <person name="Han Y."/>
            <person name="Hu H."/>
            <person name="Hughes D.S.T."/>
            <person name="Huylmans A.-K."/>
            <person name="Kemena C."/>
            <person name="Kremer L.P.M."/>
            <person name="Lee S.L."/>
            <person name="Lopez-Ezquerra A."/>
            <person name="Mallet L."/>
            <person name="Monroy-Kuhn J.M."/>
            <person name="Moser A."/>
            <person name="Murali S.C."/>
            <person name="Muzny D.M."/>
            <person name="Otani S."/>
            <person name="Piulachs M.-D."/>
            <person name="Poelchau M."/>
            <person name="Qu J."/>
            <person name="Schaub F."/>
            <person name="Wada-Katsumata A."/>
            <person name="Worley K.C."/>
            <person name="Xie Q."/>
            <person name="Ylla G."/>
            <person name="Poulsen M."/>
            <person name="Gibbs R.A."/>
            <person name="Schal C."/>
            <person name="Richards S."/>
            <person name="Belles X."/>
            <person name="Korb J."/>
            <person name="Bornberg-Bauer E."/>
        </authorList>
    </citation>
    <scope>NUCLEOTIDE SEQUENCE [LARGE SCALE GENOMIC DNA]</scope>
    <source>
        <tissue evidence="11">Whole body</tissue>
    </source>
</reference>
<dbReference type="EMBL" id="NEVH01014835">
    <property type="protein sequence ID" value="PNF27583.1"/>
    <property type="molecule type" value="Genomic_DNA"/>
</dbReference>
<feature type="domain" description="FCS-type" evidence="10">
    <location>
        <begin position="949"/>
        <end position="983"/>
    </location>
</feature>
<evidence type="ECO:0000256" key="6">
    <source>
        <dbReference type="ARBA" id="ARBA00023242"/>
    </source>
</evidence>
<feature type="compositionally biased region" description="Low complexity" evidence="8">
    <location>
        <begin position="512"/>
        <end position="521"/>
    </location>
</feature>
<comment type="subcellular location">
    <subcellularLocation>
        <location evidence="1">Nucleus</location>
    </subcellularLocation>
</comment>
<dbReference type="Proteomes" id="UP000235965">
    <property type="component" value="Unassembled WGS sequence"/>
</dbReference>
<dbReference type="InterPro" id="IPR013761">
    <property type="entry name" value="SAM/pointed_sf"/>
</dbReference>
<feature type="compositionally biased region" description="Low complexity" evidence="8">
    <location>
        <begin position="30"/>
        <end position="60"/>
    </location>
</feature>
<feature type="compositionally biased region" description="Polar residues" evidence="8">
    <location>
        <begin position="793"/>
        <end position="807"/>
    </location>
</feature>
<feature type="region of interest" description="Disordered" evidence="8">
    <location>
        <begin position="992"/>
        <end position="1091"/>
    </location>
</feature>
<dbReference type="OrthoDB" id="2390104at2759"/>
<dbReference type="Pfam" id="PF00536">
    <property type="entry name" value="SAM_1"/>
    <property type="match status" value="1"/>
</dbReference>
<gene>
    <name evidence="11" type="ORF">B7P43_G02268</name>
</gene>